<dbReference type="Pfam" id="PF16957">
    <property type="entry name" value="Mal_decarbox_Al"/>
    <property type="match status" value="1"/>
</dbReference>
<evidence type="ECO:0000313" key="1">
    <source>
        <dbReference type="EMBL" id="BAU94660.1"/>
    </source>
</evidence>
<proteinExistence type="predicted"/>
<keyword evidence="2" id="KW-1185">Reference proteome</keyword>
<dbReference type="KEGG" id="csur:N24_0398"/>
<dbReference type="InterPro" id="IPR037171">
    <property type="entry name" value="NagB/RpiA_transferase-like"/>
</dbReference>
<evidence type="ECO:0000313" key="2">
    <source>
        <dbReference type="Proteomes" id="UP000218244"/>
    </source>
</evidence>
<dbReference type="GO" id="GO:0016740">
    <property type="term" value="F:transferase activity"/>
    <property type="evidence" value="ECO:0007669"/>
    <property type="project" value="InterPro"/>
</dbReference>
<name>A0A160PQW5_9CORY</name>
<dbReference type="EMBL" id="AP017369">
    <property type="protein sequence ID" value="BAU94660.1"/>
    <property type="molecule type" value="Genomic_DNA"/>
</dbReference>
<dbReference type="AlphaFoldDB" id="A0A160PQW5"/>
<protein>
    <submittedName>
        <fullName evidence="1">Malonate decarboxylase subunit alpha</fullName>
    </submittedName>
</protein>
<dbReference type="NCBIfam" id="TIGR01110">
    <property type="entry name" value="mdcA"/>
    <property type="match status" value="1"/>
</dbReference>
<dbReference type="InterPro" id="IPR005777">
    <property type="entry name" value="MadA"/>
</dbReference>
<sequence>MTTSTIQAPTLWDTDRRNKAERIDAVSSLVNGKFIPTEKITEALELLIQPGDRVALEGNNQKQADFLSRSLAKVNPERIHDLHMLFPSISRPEHLDLFEDGIASKVDFAFSGQQSARTAQLVEDGTMQVGAIHTYLELYSRMFLDLAPRVSLVAAVSADKDGNLFTGPNTEDTPTISEATAYRSGIVIAQVNEIVDSLPRVDIPGSWVDFVVEADKPFEVEALFTRDPRQLTDVHVLLAMLTIRGVYEKHQVTSLNHGVGLDTAAIELLLPTYAERYGLKGKICTHWALNPHPNLIPAIETGWVQRISAFGGEVGMSNYVAARPDIFTTGPDGSLRSNRMAAQSAGLYATDMFVGSTLQIDPYGNSSTVTAGRLAGFGGAPNLGSDPRGRRHSSPAWLDMAQGEGQLGIQRGQKLVVQIAETFNAGSDPKFVEQLDAVAVGKKAGMEIAPVMIYGDDVTHLVSEEGVAYLYKAQSLEERRMAVSAISGVSPLGGIANADDIAELRRNGLVGFPEDIGVNPSEASRTLLAAHSMESLVEWSGGLYEPPAKFKSR</sequence>
<dbReference type="SUPFAM" id="SSF100950">
    <property type="entry name" value="NagB/RpiA/CoA transferase-like"/>
    <property type="match status" value="2"/>
</dbReference>
<gene>
    <name evidence="1" type="primary">mdcA</name>
    <name evidence="1" type="ORF">N24_0398</name>
</gene>
<dbReference type="PANTHER" id="PTHR43293:SF2">
    <property type="entry name" value="MALONATE DECARBOXYLASE ALPHA SUBUNIT"/>
    <property type="match status" value="1"/>
</dbReference>
<reference evidence="1 2" key="1">
    <citation type="submission" date="2016-02" db="EMBL/GenBank/DDBJ databases">
        <title>Corynebacterium glutamicum N24 whole genome sequencing project.</title>
        <authorList>
            <person name="Matsutani M."/>
            <person name="Nangtapong N."/>
            <person name="Yakushi T."/>
            <person name="Matsushita K."/>
        </authorList>
    </citation>
    <scope>NUCLEOTIDE SEQUENCE [LARGE SCALE GENOMIC DNA]</scope>
    <source>
        <strain evidence="1 2">N24</strain>
    </source>
</reference>
<organism evidence="1 2">
    <name type="scientific">Corynebacterium suranareeae</name>
    <dbReference type="NCBI Taxonomy" id="2506452"/>
    <lineage>
        <taxon>Bacteria</taxon>
        <taxon>Bacillati</taxon>
        <taxon>Actinomycetota</taxon>
        <taxon>Actinomycetes</taxon>
        <taxon>Mycobacteriales</taxon>
        <taxon>Corynebacteriaceae</taxon>
        <taxon>Corynebacterium</taxon>
    </lineage>
</organism>
<dbReference type="RefSeq" id="WP_096453893.1">
    <property type="nucleotide sequence ID" value="NZ_AP017369.1"/>
</dbReference>
<dbReference type="Proteomes" id="UP000218244">
    <property type="component" value="Chromosome"/>
</dbReference>
<dbReference type="PANTHER" id="PTHR43293">
    <property type="entry name" value="ACETATE COA-TRANSFERASE YDIF"/>
    <property type="match status" value="1"/>
</dbReference>
<accession>A0A160PQW5</accession>
<dbReference type="Gene3D" id="3.40.1080.10">
    <property type="entry name" value="Glutaconate Coenzyme A-transferase"/>
    <property type="match status" value="1"/>
</dbReference>